<dbReference type="InterPro" id="IPR001138">
    <property type="entry name" value="Zn2Cys6_DnaBD"/>
</dbReference>
<evidence type="ECO:0000256" key="4">
    <source>
        <dbReference type="ARBA" id="ARBA00023125"/>
    </source>
</evidence>
<dbReference type="CDD" id="cd00067">
    <property type="entry name" value="GAL4"/>
    <property type="match status" value="1"/>
</dbReference>
<protein>
    <recommendedName>
        <fullName evidence="7">Zn(2)-C6 fungal-type domain-containing protein</fullName>
    </recommendedName>
</protein>
<dbReference type="GO" id="GO:0000981">
    <property type="term" value="F:DNA-binding transcription factor activity, RNA polymerase II-specific"/>
    <property type="evidence" value="ECO:0007669"/>
    <property type="project" value="InterPro"/>
</dbReference>
<accession>W3XB60</accession>
<keyword evidence="2" id="KW-0862">Zinc</keyword>
<dbReference type="OMA" id="HYLGTCT"/>
<dbReference type="OrthoDB" id="3598904at2759"/>
<evidence type="ECO:0000256" key="3">
    <source>
        <dbReference type="ARBA" id="ARBA00023015"/>
    </source>
</evidence>
<keyword evidence="1" id="KW-0479">Metal-binding</keyword>
<evidence type="ECO:0000313" key="8">
    <source>
        <dbReference type="EMBL" id="ETS82687.1"/>
    </source>
</evidence>
<keyword evidence="4" id="KW-0238">DNA-binding</keyword>
<name>W3XB60_PESFW</name>
<evidence type="ECO:0000256" key="5">
    <source>
        <dbReference type="ARBA" id="ARBA00023163"/>
    </source>
</evidence>
<dbReference type="RefSeq" id="XP_007831335.1">
    <property type="nucleotide sequence ID" value="XM_007833144.1"/>
</dbReference>
<dbReference type="SUPFAM" id="SSF57701">
    <property type="entry name" value="Zn2/Cys6 DNA-binding domain"/>
    <property type="match status" value="1"/>
</dbReference>
<dbReference type="Pfam" id="PF00172">
    <property type="entry name" value="Zn_clus"/>
    <property type="match status" value="1"/>
</dbReference>
<dbReference type="PROSITE" id="PS00463">
    <property type="entry name" value="ZN2_CY6_FUNGAL_1"/>
    <property type="match status" value="1"/>
</dbReference>
<dbReference type="EMBL" id="KI912111">
    <property type="protein sequence ID" value="ETS82687.1"/>
    <property type="molecule type" value="Genomic_DNA"/>
</dbReference>
<dbReference type="Proteomes" id="UP000030651">
    <property type="component" value="Unassembled WGS sequence"/>
</dbReference>
<dbReference type="InParanoid" id="W3XB60"/>
<dbReference type="AlphaFoldDB" id="W3XB60"/>
<dbReference type="KEGG" id="pfy:PFICI_04563"/>
<sequence length="610" mass="69238">MELIKQKPAKWARTSTEKTRTGCITCKKRHVKCDEAKPSCGNCLKRQGYCEGYATRPKTKKKLPGLLSWNSKERNPANDAAQPYPALQLLVDPDSLDPQDQTGMPYFLEFISLAQGPWVTAISSDDLWTAMIPQISTNNETLRCAANAIGALSIWRQQSSGRLTGQVCAPENPDTAEDRHYFEAIAYYCRALKNVQEETSSQGTILLSVMLLLFELLRGNKKVALDHVNHGLAVLLTLLTDENSQRFIDNFAPNPRPILGAIADTFISLTTNTRAILRGRIDQGPSLPNLVRGLKTRKETVSSFVTRLSQLHGSHTVFDQVPPVYESLEEFEEHWTAVRRRQTTMTVIMLEALQDFRQSEHDSINQFFTELCENPRIHEFCQHSVEVVQELYAAFSPLFNKIIMGDMKSPAYLKAIHLRMALIGVQIFEDPPRMLDVASVQSQTPLYHEFLSLASSAIQVAKQEITNPAHQVSLQSTLAWNLFVASYFCRDPLARDQAMWMLRDYPGQDGLWDVQSLFALAQRNRDVERANTVQGTMAEQWRRLLRRELLFEDGGDRVVFRYLEMDVQSSEWKLVEEVADIADTVTGEVVWTRRPLTGKGGMLMFELYEN</sequence>
<dbReference type="SMART" id="SM00066">
    <property type="entry name" value="GAL4"/>
    <property type="match status" value="1"/>
</dbReference>
<gene>
    <name evidence="8" type="ORF">PFICI_04563</name>
</gene>
<proteinExistence type="predicted"/>
<dbReference type="STRING" id="1229662.W3XB60"/>
<dbReference type="GeneID" id="19269576"/>
<evidence type="ECO:0000256" key="1">
    <source>
        <dbReference type="ARBA" id="ARBA00022723"/>
    </source>
</evidence>
<feature type="domain" description="Zn(2)-C6 fungal-type" evidence="7">
    <location>
        <begin position="22"/>
        <end position="50"/>
    </location>
</feature>
<dbReference type="GO" id="GO:0008270">
    <property type="term" value="F:zinc ion binding"/>
    <property type="evidence" value="ECO:0007669"/>
    <property type="project" value="InterPro"/>
</dbReference>
<dbReference type="InterPro" id="IPR052360">
    <property type="entry name" value="Transcr_Regulatory_Proteins"/>
</dbReference>
<organism evidence="8 9">
    <name type="scientific">Pestalotiopsis fici (strain W106-1 / CGMCC3.15140)</name>
    <dbReference type="NCBI Taxonomy" id="1229662"/>
    <lineage>
        <taxon>Eukaryota</taxon>
        <taxon>Fungi</taxon>
        <taxon>Dikarya</taxon>
        <taxon>Ascomycota</taxon>
        <taxon>Pezizomycotina</taxon>
        <taxon>Sordariomycetes</taxon>
        <taxon>Xylariomycetidae</taxon>
        <taxon>Amphisphaeriales</taxon>
        <taxon>Sporocadaceae</taxon>
        <taxon>Pestalotiopsis</taxon>
    </lineage>
</organism>
<dbReference type="eggNOG" id="ENOG502RI0K">
    <property type="taxonomic scope" value="Eukaryota"/>
</dbReference>
<evidence type="ECO:0000313" key="9">
    <source>
        <dbReference type="Proteomes" id="UP000030651"/>
    </source>
</evidence>
<dbReference type="PANTHER" id="PTHR36206">
    <property type="entry name" value="ASPERCRYPTIN BIOSYNTHESIS CLUSTER-SPECIFIC TRANSCRIPTION REGULATOR ATNN-RELATED"/>
    <property type="match status" value="1"/>
</dbReference>
<evidence type="ECO:0000256" key="2">
    <source>
        <dbReference type="ARBA" id="ARBA00022833"/>
    </source>
</evidence>
<keyword evidence="5" id="KW-0804">Transcription</keyword>
<dbReference type="InterPro" id="IPR036864">
    <property type="entry name" value="Zn2-C6_fun-type_DNA-bd_sf"/>
</dbReference>
<keyword evidence="9" id="KW-1185">Reference proteome</keyword>
<keyword evidence="3" id="KW-0805">Transcription regulation</keyword>
<dbReference type="HOGENOM" id="CLU_011409_9_0_1"/>
<dbReference type="PROSITE" id="PS50048">
    <property type="entry name" value="ZN2_CY6_FUNGAL_2"/>
    <property type="match status" value="1"/>
</dbReference>
<evidence type="ECO:0000259" key="7">
    <source>
        <dbReference type="PROSITE" id="PS50048"/>
    </source>
</evidence>
<reference evidence="9" key="1">
    <citation type="journal article" date="2015" name="BMC Genomics">
        <title>Genomic and transcriptomic analysis of the endophytic fungus Pestalotiopsis fici reveals its lifestyle and high potential for synthesis of natural products.</title>
        <authorList>
            <person name="Wang X."/>
            <person name="Zhang X."/>
            <person name="Liu L."/>
            <person name="Xiang M."/>
            <person name="Wang W."/>
            <person name="Sun X."/>
            <person name="Che Y."/>
            <person name="Guo L."/>
            <person name="Liu G."/>
            <person name="Guo L."/>
            <person name="Wang C."/>
            <person name="Yin W.B."/>
            <person name="Stadler M."/>
            <person name="Zhang X."/>
            <person name="Liu X."/>
        </authorList>
    </citation>
    <scope>NUCLEOTIDE SEQUENCE [LARGE SCALE GENOMIC DNA]</scope>
    <source>
        <strain evidence="9">W106-1 / CGMCC3.15140</strain>
    </source>
</reference>
<dbReference type="Gene3D" id="4.10.240.10">
    <property type="entry name" value="Zn(2)-C6 fungal-type DNA-binding domain"/>
    <property type="match status" value="1"/>
</dbReference>
<evidence type="ECO:0000256" key="6">
    <source>
        <dbReference type="ARBA" id="ARBA00023242"/>
    </source>
</evidence>
<keyword evidence="6" id="KW-0539">Nucleus</keyword>
<dbReference type="GO" id="GO:0003677">
    <property type="term" value="F:DNA binding"/>
    <property type="evidence" value="ECO:0007669"/>
    <property type="project" value="UniProtKB-KW"/>
</dbReference>
<dbReference type="PANTHER" id="PTHR36206:SF4">
    <property type="entry name" value="HYPOTHETICAL CONSERVED PROTEIN (EUROFUNG)-RELATED"/>
    <property type="match status" value="1"/>
</dbReference>